<protein>
    <recommendedName>
        <fullName evidence="3">CBM-cenC domain-containing protein</fullName>
    </recommendedName>
</protein>
<accession>A0A939JFD2</accession>
<dbReference type="SUPFAM" id="SSF49785">
    <property type="entry name" value="Galactose-binding domain-like"/>
    <property type="match status" value="1"/>
</dbReference>
<dbReference type="Gene3D" id="2.60.120.260">
    <property type="entry name" value="Galactose-binding domain-like"/>
    <property type="match status" value="1"/>
</dbReference>
<proteinExistence type="predicted"/>
<dbReference type="InterPro" id="IPR008979">
    <property type="entry name" value="Galactose-bd-like_sf"/>
</dbReference>
<organism evidence="1 2">
    <name type="scientific">Hymenobacter telluris</name>
    <dbReference type="NCBI Taxonomy" id="2816474"/>
    <lineage>
        <taxon>Bacteria</taxon>
        <taxon>Pseudomonadati</taxon>
        <taxon>Bacteroidota</taxon>
        <taxon>Cytophagia</taxon>
        <taxon>Cytophagales</taxon>
        <taxon>Hymenobacteraceae</taxon>
        <taxon>Hymenobacter</taxon>
    </lineage>
</organism>
<dbReference type="EMBL" id="JAFLQZ010000026">
    <property type="protein sequence ID" value="MBO0360898.1"/>
    <property type="molecule type" value="Genomic_DNA"/>
</dbReference>
<evidence type="ECO:0000313" key="2">
    <source>
        <dbReference type="Proteomes" id="UP000664144"/>
    </source>
</evidence>
<evidence type="ECO:0000313" key="1">
    <source>
        <dbReference type="EMBL" id="MBO0360898.1"/>
    </source>
</evidence>
<dbReference type="RefSeq" id="WP_206986809.1">
    <property type="nucleotide sequence ID" value="NZ_JAFLQZ010000026.1"/>
</dbReference>
<reference evidence="1" key="1">
    <citation type="submission" date="2021-03" db="EMBL/GenBank/DDBJ databases">
        <authorList>
            <person name="Kim M.K."/>
        </authorList>
    </citation>
    <scope>NUCLEOTIDE SEQUENCE</scope>
    <source>
        <strain evidence="1">BT186</strain>
    </source>
</reference>
<comment type="caution">
    <text evidence="1">The sequence shown here is derived from an EMBL/GenBank/DDBJ whole genome shotgun (WGS) entry which is preliminary data.</text>
</comment>
<name>A0A939JFD2_9BACT</name>
<keyword evidence="2" id="KW-1185">Reference proteome</keyword>
<sequence>MKKLLYATIALGLAGCGDKPTGNPNNYLTSSDFETVEGWMPEPVPASLVRDKAHSGRYSIKVDASNEYSIGYNNTLGKLSASKLKKIRLHAWVNIPDKNSQAILVAQIVDPANPTKTLLWEGLRLGEKVTTYNKWVEVSLDIALPATINYTNRLAVYLWRANSSGATFLDDLAIEKVE</sequence>
<gene>
    <name evidence="1" type="ORF">J0X19_23260</name>
</gene>
<dbReference type="PROSITE" id="PS51257">
    <property type="entry name" value="PROKAR_LIPOPROTEIN"/>
    <property type="match status" value="1"/>
</dbReference>
<dbReference type="AlphaFoldDB" id="A0A939JFD2"/>
<evidence type="ECO:0008006" key="3">
    <source>
        <dbReference type="Google" id="ProtNLM"/>
    </source>
</evidence>
<dbReference type="Proteomes" id="UP000664144">
    <property type="component" value="Unassembled WGS sequence"/>
</dbReference>